<feature type="coiled-coil region" evidence="1">
    <location>
        <begin position="98"/>
        <end position="125"/>
    </location>
</feature>
<keyword evidence="4" id="KW-1185">Reference proteome</keyword>
<proteinExistence type="predicted"/>
<dbReference type="Gene3D" id="3.30.70.1430">
    <property type="entry name" value="Multidrug efflux transporter AcrB pore domain"/>
    <property type="match status" value="2"/>
</dbReference>
<sequence length="1041" mass="114732">MYARFLQNHVLANLAFVLVLVIGFLAYQMLPRQQDPTINFNWVQITTVLAGASASDIEQRVTEPLEDAIRNISDIKFVSSNSREAVSSILVRFEDIDTRTYDKRIADLRREIQNAEDELPAEAEDTRIVEITSANAFPSATVAVIGRADDENLRRQAYQINKDIERLKGVDRVEAVGLHDPELLVSFDPQQLEALGVSPVQLSDTVMAYFKDASAGTLTQGNQSWLVQIDGTESDPDALAQRPLLGVQGEVPLSRVAAVERARQKPRKLAQIDTRPSVMLAVMKKDNANTLELVDRLKRYLEQRNQRSQVTGVELVLVDDQTIPTRESISIMQNNALLGLLFVLLVAWLFLGTHIALLTAIGIPFILAGTFWVLSGVGETLNVTVLLGVVIVLGMLVDDAVVMVESIYYRLQRGMAPLQASLESLKEVGTPITTAVLTSIAAFLPLMLMPGILGDFMRVIPMVVCIALAISLVEAFWMLPAHVMAAKVNFERPSAVQRVRARATHWLQIRYIRLLIKALRRPLISLLVAVLPFTVAVGMVAAGKIKTDFFAADPLRVFYVNVEMPPATPLALTMQKTAEVERRVRALVLDGEVRAITSYAGQMFTETEPRLGDQYGQVLVGLQPKDEGLRTVDQMIEALRESVTSVSGPVNVSFLRLAGGPPTSKPIQVKVRGDDYEELTRAAQRMREILAQIPDVIDIEDDASKGRFELLLTLDQDAVTRSGLNPVDIRRTLRLLVDGEVVADMRDQGQKLEVRVKVRPAPLEDLDQLLNFRLALPQGGSIALAELVEQQRHQALGNIRHYNFRRAITVEADLKAGGIDTVEANRLVAQYWDQEALAFPNIDLDFSGELDDIQESMDAIGVLFLFGIGLMYLILGTQFRSYFQPLMILVTVPLAFTGVVFGLMITQNPLSLFTLYGVVALAGIAVNAAIVLISAANSRLDGGMSLQHATLYAARRRVVPILITTLTTVAGLFSLAVGLGGKSLIWGPVATAIVWGLGFSTLLTLFVIPLLYRLTMRRSALKRHGRAQARRNRRADTKATA</sequence>
<dbReference type="GO" id="GO:0005886">
    <property type="term" value="C:plasma membrane"/>
    <property type="evidence" value="ECO:0007669"/>
    <property type="project" value="TreeGrafter"/>
</dbReference>
<name>A0A369W921_9GAMM</name>
<dbReference type="Gene3D" id="3.30.2090.10">
    <property type="entry name" value="Multidrug efflux transporter AcrB TolC docking domain, DN and DC subdomains"/>
    <property type="match status" value="2"/>
</dbReference>
<keyword evidence="2" id="KW-0812">Transmembrane</keyword>
<dbReference type="InterPro" id="IPR001036">
    <property type="entry name" value="Acrflvin-R"/>
</dbReference>
<dbReference type="Pfam" id="PF00873">
    <property type="entry name" value="ACR_tran"/>
    <property type="match status" value="1"/>
</dbReference>
<evidence type="ECO:0000313" key="3">
    <source>
        <dbReference type="EMBL" id="RDE18147.1"/>
    </source>
</evidence>
<feature type="transmembrane region" description="Helical" evidence="2">
    <location>
        <begin position="432"/>
        <end position="453"/>
    </location>
</feature>
<evidence type="ECO:0000256" key="2">
    <source>
        <dbReference type="SAM" id="Phobius"/>
    </source>
</evidence>
<feature type="transmembrane region" description="Helical" evidence="2">
    <location>
        <begin position="336"/>
        <end position="366"/>
    </location>
</feature>
<dbReference type="PANTHER" id="PTHR32063">
    <property type="match status" value="1"/>
</dbReference>
<keyword evidence="2" id="KW-1133">Transmembrane helix</keyword>
<dbReference type="Gene3D" id="1.20.1640.10">
    <property type="entry name" value="Multidrug efflux transporter AcrB transmembrane domain"/>
    <property type="match status" value="2"/>
</dbReference>
<feature type="transmembrane region" description="Helical" evidence="2">
    <location>
        <begin position="459"/>
        <end position="479"/>
    </location>
</feature>
<dbReference type="RefSeq" id="WP_114697269.1">
    <property type="nucleotide sequence ID" value="NZ_QQOH01000006.1"/>
</dbReference>
<dbReference type="SUPFAM" id="SSF82693">
    <property type="entry name" value="Multidrug efflux transporter AcrB pore domain, PN1, PN2, PC1 and PC2 subdomains"/>
    <property type="match status" value="3"/>
</dbReference>
<protein>
    <submittedName>
        <fullName evidence="3">AcrB/AcrD/AcrF family protein</fullName>
    </submittedName>
</protein>
<comment type="caution">
    <text evidence="3">The sequence shown here is derived from an EMBL/GenBank/DDBJ whole genome shotgun (WGS) entry which is preliminary data.</text>
</comment>
<dbReference type="GO" id="GO:0042910">
    <property type="term" value="F:xenobiotic transmembrane transporter activity"/>
    <property type="evidence" value="ECO:0007669"/>
    <property type="project" value="TreeGrafter"/>
</dbReference>
<dbReference type="PANTHER" id="PTHR32063:SF33">
    <property type="entry name" value="RND SUPERFAMILY EFFLUX PUMP PERMEASE COMPONENT"/>
    <property type="match status" value="1"/>
</dbReference>
<dbReference type="Proteomes" id="UP000253769">
    <property type="component" value="Unassembled WGS sequence"/>
</dbReference>
<keyword evidence="1" id="KW-0175">Coiled coil</keyword>
<dbReference type="AlphaFoldDB" id="A0A369W921"/>
<evidence type="ECO:0000256" key="1">
    <source>
        <dbReference type="SAM" id="Coils"/>
    </source>
</evidence>
<accession>A0A369W921</accession>
<dbReference type="Gene3D" id="3.30.70.1320">
    <property type="entry name" value="Multidrug efflux transporter AcrB pore domain like"/>
    <property type="match status" value="1"/>
</dbReference>
<organism evidence="3 4">
    <name type="scientific">Motiliproteus coralliicola</name>
    <dbReference type="NCBI Taxonomy" id="2283196"/>
    <lineage>
        <taxon>Bacteria</taxon>
        <taxon>Pseudomonadati</taxon>
        <taxon>Pseudomonadota</taxon>
        <taxon>Gammaproteobacteria</taxon>
        <taxon>Oceanospirillales</taxon>
        <taxon>Oceanospirillaceae</taxon>
        <taxon>Motiliproteus</taxon>
    </lineage>
</organism>
<dbReference type="Gene3D" id="3.30.70.1440">
    <property type="entry name" value="Multidrug efflux transporter AcrB pore domain"/>
    <property type="match status" value="1"/>
</dbReference>
<dbReference type="PRINTS" id="PR00702">
    <property type="entry name" value="ACRIFLAVINRP"/>
</dbReference>
<dbReference type="EMBL" id="QQOH01000006">
    <property type="protein sequence ID" value="RDE18147.1"/>
    <property type="molecule type" value="Genomic_DNA"/>
</dbReference>
<reference evidence="3 4" key="1">
    <citation type="submission" date="2018-07" db="EMBL/GenBank/DDBJ databases">
        <title>Motiliproteus coralliicola sp. nov., a bacterium isolated from Coral.</title>
        <authorList>
            <person name="Wang G."/>
        </authorList>
    </citation>
    <scope>NUCLEOTIDE SEQUENCE [LARGE SCALE GENOMIC DNA]</scope>
    <source>
        <strain evidence="3 4">C34</strain>
    </source>
</reference>
<dbReference type="SUPFAM" id="SSF82866">
    <property type="entry name" value="Multidrug efflux transporter AcrB transmembrane domain"/>
    <property type="match status" value="2"/>
</dbReference>
<feature type="transmembrane region" description="Helical" evidence="2">
    <location>
        <begin position="887"/>
        <end position="907"/>
    </location>
</feature>
<feature type="transmembrane region" description="Helical" evidence="2">
    <location>
        <begin position="985"/>
        <end position="1012"/>
    </location>
</feature>
<evidence type="ECO:0000313" key="4">
    <source>
        <dbReference type="Proteomes" id="UP000253769"/>
    </source>
</evidence>
<dbReference type="InterPro" id="IPR027463">
    <property type="entry name" value="AcrB_DN_DC_subdom"/>
</dbReference>
<feature type="transmembrane region" description="Helical" evidence="2">
    <location>
        <begin position="857"/>
        <end position="875"/>
    </location>
</feature>
<feature type="transmembrane region" description="Helical" evidence="2">
    <location>
        <begin position="913"/>
        <end position="937"/>
    </location>
</feature>
<feature type="transmembrane region" description="Helical" evidence="2">
    <location>
        <begin position="958"/>
        <end position="979"/>
    </location>
</feature>
<feature type="transmembrane region" description="Helical" evidence="2">
    <location>
        <begin position="6"/>
        <end position="27"/>
    </location>
</feature>
<gene>
    <name evidence="3" type="ORF">DV711_18775</name>
</gene>
<feature type="transmembrane region" description="Helical" evidence="2">
    <location>
        <begin position="523"/>
        <end position="542"/>
    </location>
</feature>
<keyword evidence="2" id="KW-0472">Membrane</keyword>
<dbReference type="OrthoDB" id="9757940at2"/>
<dbReference type="SUPFAM" id="SSF82714">
    <property type="entry name" value="Multidrug efflux transporter AcrB TolC docking domain, DN and DC subdomains"/>
    <property type="match status" value="2"/>
</dbReference>